<comment type="caution">
    <text evidence="1">The sequence shown here is derived from an EMBL/GenBank/DDBJ whole genome shotgun (WGS) entry which is preliminary data.</text>
</comment>
<protein>
    <recommendedName>
        <fullName evidence="3">Cyclic lactone autoinducer peptide</fullName>
    </recommendedName>
</protein>
<dbReference type="Proteomes" id="UP001597120">
    <property type="component" value="Unassembled WGS sequence"/>
</dbReference>
<evidence type="ECO:0000313" key="2">
    <source>
        <dbReference type="Proteomes" id="UP001597120"/>
    </source>
</evidence>
<reference evidence="2" key="1">
    <citation type="journal article" date="2019" name="Int. J. Syst. Evol. Microbiol.">
        <title>The Global Catalogue of Microorganisms (GCM) 10K type strain sequencing project: providing services to taxonomists for standard genome sequencing and annotation.</title>
        <authorList>
            <consortium name="The Broad Institute Genomics Platform"/>
            <consortium name="The Broad Institute Genome Sequencing Center for Infectious Disease"/>
            <person name="Wu L."/>
            <person name="Ma J."/>
        </authorList>
    </citation>
    <scope>NUCLEOTIDE SEQUENCE [LARGE SCALE GENOMIC DNA]</scope>
    <source>
        <strain evidence="2">CCUG 57263</strain>
    </source>
</reference>
<dbReference type="RefSeq" id="WP_379285346.1">
    <property type="nucleotide sequence ID" value="NZ_JBHTIU010000001.1"/>
</dbReference>
<name>A0ABW3D5E5_9BACL</name>
<sequence length="41" mass="4487">MRQIVARCASSVLASCAVVFAAILKPMFHSPQAPKELMKKQ</sequence>
<accession>A0ABW3D5E5</accession>
<proteinExistence type="predicted"/>
<dbReference type="EMBL" id="JBHTIU010000001">
    <property type="protein sequence ID" value="MFD0867573.1"/>
    <property type="molecule type" value="Genomic_DNA"/>
</dbReference>
<keyword evidence="2" id="KW-1185">Reference proteome</keyword>
<organism evidence="1 2">
    <name type="scientific">Paenibacillus residui</name>
    <dbReference type="NCBI Taxonomy" id="629724"/>
    <lineage>
        <taxon>Bacteria</taxon>
        <taxon>Bacillati</taxon>
        <taxon>Bacillota</taxon>
        <taxon>Bacilli</taxon>
        <taxon>Bacillales</taxon>
        <taxon>Paenibacillaceae</taxon>
        <taxon>Paenibacillus</taxon>
    </lineage>
</organism>
<evidence type="ECO:0008006" key="3">
    <source>
        <dbReference type="Google" id="ProtNLM"/>
    </source>
</evidence>
<gene>
    <name evidence="1" type="ORF">ACFQ03_00245</name>
</gene>
<evidence type="ECO:0000313" key="1">
    <source>
        <dbReference type="EMBL" id="MFD0867573.1"/>
    </source>
</evidence>